<evidence type="ECO:0000256" key="5">
    <source>
        <dbReference type="PIRNR" id="PIRNR025024"/>
    </source>
</evidence>
<dbReference type="PANTHER" id="PTHR12374:SF20">
    <property type="entry name" value="TRANSCRIPTIONAL ADAPTER 2-ALPHA"/>
    <property type="match status" value="1"/>
</dbReference>
<evidence type="ECO:0000259" key="8">
    <source>
        <dbReference type="PROSITE" id="PS51293"/>
    </source>
</evidence>
<dbReference type="PROSITE" id="PS50934">
    <property type="entry name" value="SWIRM"/>
    <property type="match status" value="1"/>
</dbReference>
<keyword evidence="5" id="KW-0805">Transcription regulation</keyword>
<dbReference type="InterPro" id="IPR016827">
    <property type="entry name" value="Ada2/TADA2"/>
</dbReference>
<keyword evidence="2" id="KW-0863">Zinc-finger</keyword>
<reference evidence="9 10" key="1">
    <citation type="journal article" date="2021" name="Elife">
        <title>Chloroplast acquisition without the gene transfer in kleptoplastic sea slugs, Plakobranchus ocellatus.</title>
        <authorList>
            <person name="Maeda T."/>
            <person name="Takahashi S."/>
            <person name="Yoshida T."/>
            <person name="Shimamura S."/>
            <person name="Takaki Y."/>
            <person name="Nagai Y."/>
            <person name="Toyoda A."/>
            <person name="Suzuki Y."/>
            <person name="Arimoto A."/>
            <person name="Ishii H."/>
            <person name="Satoh N."/>
            <person name="Nishiyama T."/>
            <person name="Hasebe M."/>
            <person name="Maruyama T."/>
            <person name="Minagawa J."/>
            <person name="Obokata J."/>
            <person name="Shigenobu S."/>
        </authorList>
    </citation>
    <scope>NUCLEOTIDE SEQUENCE [LARGE SCALE GENOMIC DNA]</scope>
</reference>
<keyword evidence="3" id="KW-0862">Zinc</keyword>
<dbReference type="GO" id="GO:0006357">
    <property type="term" value="P:regulation of transcription by RNA polymerase II"/>
    <property type="evidence" value="ECO:0007669"/>
    <property type="project" value="InterPro"/>
</dbReference>
<dbReference type="FunFam" id="1.10.10.60:FF:000110">
    <property type="entry name" value="Transcriptional adapter"/>
    <property type="match status" value="1"/>
</dbReference>
<dbReference type="PANTHER" id="PTHR12374">
    <property type="entry name" value="TRANSCRIPTIONAL ADAPTOR 2 ADA2 -RELATED"/>
    <property type="match status" value="1"/>
</dbReference>
<evidence type="ECO:0000256" key="3">
    <source>
        <dbReference type="ARBA" id="ARBA00022833"/>
    </source>
</evidence>
<dbReference type="Pfam" id="PF00249">
    <property type="entry name" value="Myb_DNA-binding"/>
    <property type="match status" value="1"/>
</dbReference>
<dbReference type="GO" id="GO:0008270">
    <property type="term" value="F:zinc ion binding"/>
    <property type="evidence" value="ECO:0007669"/>
    <property type="project" value="UniProtKB-KW"/>
</dbReference>
<sequence>MEAASSSDSHSGEGESEIGSTCKSCCAMLEVPWVRCAVCRPPLDLCSRCFCFGVEFGQHESDHAYTVVKFDFPLYEASWSAAEEIQLLEAVQEYGLGNWSAISGRMRTKSPEECEGHYFRCYIDNPAQPLPEFPSPENNTRSAPVIFKLSDNPPRPAENSTLWSEMGGYSAARSDFNEEYENFIELEISDMDFNEDHTDDEDELDAAELFGSKAHEREEMTNLMRDELDAAELFGSKAHEREEMTNLMRDLKLAVIDVYRNCLLERQRRKKIVRDYGLINIRKLQVIFKSHYSHNLSFDFFRPFMRLFPPMTFDKYLESLLYEKRLRTEISRLLEYRKNGITKLRSVKHFHTMRQRRENMKSQRHLLTQVLNHVNDELSCQAWLARRGVIENSSKTPVLPPLAAPRKPPPRLNIEGLPGYERLNQLEREFCSETRLVPEAYLDFSKILISECDKIGSLRLAQARTLIKIDVNKTRKLFDFLVLHGQITKSS</sequence>
<dbReference type="GO" id="GO:0003682">
    <property type="term" value="F:chromatin binding"/>
    <property type="evidence" value="ECO:0007669"/>
    <property type="project" value="TreeGrafter"/>
</dbReference>
<proteinExistence type="predicted"/>
<dbReference type="SUPFAM" id="SSF46689">
    <property type="entry name" value="Homeodomain-like"/>
    <property type="match status" value="2"/>
</dbReference>
<comment type="subcellular location">
    <subcellularLocation>
        <location evidence="5">Nucleus</location>
    </subcellularLocation>
</comment>
<evidence type="ECO:0000259" key="6">
    <source>
        <dbReference type="PROSITE" id="PS50090"/>
    </source>
</evidence>
<dbReference type="InterPro" id="IPR017884">
    <property type="entry name" value="SANT_dom"/>
</dbReference>
<dbReference type="GO" id="GO:0140672">
    <property type="term" value="C:ATAC complex"/>
    <property type="evidence" value="ECO:0007669"/>
    <property type="project" value="UniProtKB-ARBA"/>
</dbReference>
<evidence type="ECO:0000313" key="10">
    <source>
        <dbReference type="Proteomes" id="UP000735302"/>
    </source>
</evidence>
<evidence type="ECO:0000256" key="1">
    <source>
        <dbReference type="ARBA" id="ARBA00022723"/>
    </source>
</evidence>
<dbReference type="InterPro" id="IPR055141">
    <property type="entry name" value="TADA2A_B-like_dom"/>
</dbReference>
<dbReference type="PROSITE" id="PS50090">
    <property type="entry name" value="MYB_LIKE"/>
    <property type="match status" value="1"/>
</dbReference>
<feature type="domain" description="SWIRM" evidence="7">
    <location>
        <begin position="403"/>
        <end position="491"/>
    </location>
</feature>
<dbReference type="Pfam" id="PF25299">
    <property type="entry name" value="ZZ_ADA2"/>
    <property type="match status" value="1"/>
</dbReference>
<dbReference type="SMART" id="SM00717">
    <property type="entry name" value="SANT"/>
    <property type="match status" value="1"/>
</dbReference>
<dbReference type="EMBL" id="BLXT01005304">
    <property type="protein sequence ID" value="GFO21896.1"/>
    <property type="molecule type" value="Genomic_DNA"/>
</dbReference>
<dbReference type="InterPro" id="IPR000433">
    <property type="entry name" value="Znf_ZZ"/>
</dbReference>
<keyword evidence="5" id="KW-0804">Transcription</keyword>
<comment type="caution">
    <text evidence="9">The sequence shown here is derived from an EMBL/GenBank/DDBJ whole genome shotgun (WGS) entry which is preliminary data.</text>
</comment>
<dbReference type="PIRSF" id="PIRSF025024">
    <property type="entry name" value="Transcriptional_adaptor_2"/>
    <property type="match status" value="1"/>
</dbReference>
<dbReference type="InterPro" id="IPR036388">
    <property type="entry name" value="WH-like_DNA-bd_sf"/>
</dbReference>
<dbReference type="CDD" id="cd00167">
    <property type="entry name" value="SANT"/>
    <property type="match status" value="1"/>
</dbReference>
<dbReference type="GO" id="GO:0005634">
    <property type="term" value="C:nucleus"/>
    <property type="evidence" value="ECO:0007669"/>
    <property type="project" value="UniProtKB-SubCell"/>
</dbReference>
<dbReference type="SUPFAM" id="SSF57850">
    <property type="entry name" value="RING/U-box"/>
    <property type="match status" value="1"/>
</dbReference>
<dbReference type="PROSITE" id="PS51293">
    <property type="entry name" value="SANT"/>
    <property type="match status" value="1"/>
</dbReference>
<dbReference type="GO" id="GO:0003713">
    <property type="term" value="F:transcription coactivator activity"/>
    <property type="evidence" value="ECO:0007669"/>
    <property type="project" value="InterPro"/>
</dbReference>
<keyword evidence="4 5" id="KW-0539">Nucleus</keyword>
<keyword evidence="10" id="KW-1185">Reference proteome</keyword>
<evidence type="ECO:0000256" key="4">
    <source>
        <dbReference type="ARBA" id="ARBA00023242"/>
    </source>
</evidence>
<dbReference type="AlphaFoldDB" id="A0AAV4BF01"/>
<feature type="domain" description="Myb-like" evidence="6">
    <location>
        <begin position="76"/>
        <end position="122"/>
    </location>
</feature>
<dbReference type="Proteomes" id="UP000735302">
    <property type="component" value="Unassembled WGS sequence"/>
</dbReference>
<keyword evidence="1" id="KW-0479">Metal-binding</keyword>
<dbReference type="InterPro" id="IPR009057">
    <property type="entry name" value="Homeodomain-like_sf"/>
</dbReference>
<name>A0AAV4BF01_9GAST</name>
<dbReference type="InterPro" id="IPR001005">
    <property type="entry name" value="SANT/Myb"/>
</dbReference>
<dbReference type="Pfam" id="PF22941">
    <property type="entry name" value="TADA2A-like_3rd"/>
    <property type="match status" value="2"/>
</dbReference>
<evidence type="ECO:0000259" key="7">
    <source>
        <dbReference type="PROSITE" id="PS50934"/>
    </source>
</evidence>
<evidence type="ECO:0000313" key="9">
    <source>
        <dbReference type="EMBL" id="GFO21896.1"/>
    </source>
</evidence>
<accession>A0AAV4BF01</accession>
<dbReference type="Gene3D" id="1.10.10.60">
    <property type="entry name" value="Homeodomain-like"/>
    <property type="match status" value="1"/>
</dbReference>
<feature type="domain" description="SANT" evidence="8">
    <location>
        <begin position="74"/>
        <end position="126"/>
    </location>
</feature>
<gene>
    <name evidence="9" type="ORF">PoB_004840100</name>
</gene>
<protein>
    <recommendedName>
        <fullName evidence="5">Transcriptional adapter</fullName>
    </recommendedName>
</protein>
<dbReference type="FunFam" id="1.10.10.10:FF:000087">
    <property type="entry name" value="Transcriptional adapter 2"/>
    <property type="match status" value="1"/>
</dbReference>
<organism evidence="9 10">
    <name type="scientific">Plakobranchus ocellatus</name>
    <dbReference type="NCBI Taxonomy" id="259542"/>
    <lineage>
        <taxon>Eukaryota</taxon>
        <taxon>Metazoa</taxon>
        <taxon>Spiralia</taxon>
        <taxon>Lophotrochozoa</taxon>
        <taxon>Mollusca</taxon>
        <taxon>Gastropoda</taxon>
        <taxon>Heterobranchia</taxon>
        <taxon>Euthyneura</taxon>
        <taxon>Panpulmonata</taxon>
        <taxon>Sacoglossa</taxon>
        <taxon>Placobranchoidea</taxon>
        <taxon>Plakobranchidae</taxon>
        <taxon>Plakobranchus</taxon>
    </lineage>
</organism>
<dbReference type="GO" id="GO:0006338">
    <property type="term" value="P:chromatin remodeling"/>
    <property type="evidence" value="ECO:0007669"/>
    <property type="project" value="TreeGrafter"/>
</dbReference>
<dbReference type="Gene3D" id="1.10.10.10">
    <property type="entry name" value="Winged helix-like DNA-binding domain superfamily/Winged helix DNA-binding domain"/>
    <property type="match status" value="1"/>
</dbReference>
<dbReference type="InterPro" id="IPR007526">
    <property type="entry name" value="SWIRM"/>
</dbReference>
<evidence type="ECO:0000256" key="2">
    <source>
        <dbReference type="ARBA" id="ARBA00022771"/>
    </source>
</evidence>